<evidence type="ECO:0000256" key="10">
    <source>
        <dbReference type="SAM" id="Phobius"/>
    </source>
</evidence>
<dbReference type="Proteomes" id="UP000221222">
    <property type="component" value="Unassembled WGS sequence"/>
</dbReference>
<keyword evidence="3 10" id="KW-0812">Transmembrane</keyword>
<gene>
    <name evidence="11" type="primary">frdC2</name>
    <name evidence="11" type="ORF">AMOL_2529</name>
    <name evidence="12" type="ORF">CPU12_10120</name>
</gene>
<dbReference type="Pfam" id="PF01127">
    <property type="entry name" value="Sdh_cyt"/>
    <property type="match status" value="1"/>
</dbReference>
<dbReference type="PIRSF" id="PIRSF000177">
    <property type="entry name" value="Fumar_rd_cyt_b"/>
    <property type="match status" value="1"/>
</dbReference>
<dbReference type="InterPro" id="IPR034804">
    <property type="entry name" value="SQR/QFR_C/D"/>
</dbReference>
<dbReference type="NCBIfam" id="NF010072">
    <property type="entry name" value="PRK13553.1"/>
    <property type="match status" value="1"/>
</dbReference>
<feature type="transmembrane region" description="Helical" evidence="10">
    <location>
        <begin position="124"/>
        <end position="147"/>
    </location>
</feature>
<feature type="binding site" description="axial binding residue" evidence="9">
    <location>
        <position position="141"/>
    </location>
    <ligand>
        <name>heme b</name>
        <dbReference type="ChEBI" id="CHEBI:60344"/>
        <label>bD</label>
    </ligand>
    <ligandPart>
        <name>Fe</name>
        <dbReference type="ChEBI" id="CHEBI:18248"/>
    </ligandPart>
</feature>
<comment type="function">
    <text evidence="8">The fumarate reductase enzyme complex is required for fumarate respiration. This subunit anchors the complex in the membrane and binds a diheme cytochrome b.</text>
</comment>
<dbReference type="EMBL" id="NXFY01000016">
    <property type="protein sequence ID" value="PHO17515.1"/>
    <property type="molecule type" value="Genomic_DNA"/>
</dbReference>
<keyword evidence="8" id="KW-0249">Electron transport</keyword>
<dbReference type="Proteomes" id="UP000262712">
    <property type="component" value="Chromosome"/>
</dbReference>
<evidence type="ECO:0000256" key="6">
    <source>
        <dbReference type="ARBA" id="ARBA00023004"/>
    </source>
</evidence>
<feature type="binding site" description="axial binding residue" evidence="9">
    <location>
        <position position="91"/>
    </location>
    <ligand>
        <name>heme b</name>
        <dbReference type="ChEBI" id="CHEBI:60344"/>
        <label>bD</label>
    </ligand>
    <ligandPart>
        <name>Fe</name>
        <dbReference type="ChEBI" id="CHEBI:18248"/>
    </ligandPart>
</feature>
<feature type="transmembrane region" description="Helical" evidence="10">
    <location>
        <begin position="26"/>
        <end position="51"/>
    </location>
</feature>
<evidence type="ECO:0000313" key="11">
    <source>
        <dbReference type="EMBL" id="AXX93471.1"/>
    </source>
</evidence>
<reference evidence="12 13" key="1">
    <citation type="submission" date="2017-09" db="EMBL/GenBank/DDBJ databases">
        <title>Arcobacter canalis sp. nov., a new species isolated from a water canal contaminated with urban sewage.</title>
        <authorList>
            <person name="Perez-Cataluna A."/>
            <person name="Salas-Masso N."/>
            <person name="Figueras M.J."/>
        </authorList>
    </citation>
    <scope>NUCLEOTIDE SEQUENCE [LARGE SCALE GENOMIC DNA]</scope>
    <source>
        <strain evidence="12 13">F98-3</strain>
    </source>
</reference>
<name>A0A2G1DGA2_9BACT</name>
<evidence type="ECO:0000256" key="2">
    <source>
        <dbReference type="ARBA" id="ARBA00022617"/>
    </source>
</evidence>
<feature type="binding site" description="axial binding residue" evidence="9">
    <location>
        <position position="42"/>
    </location>
    <ligand>
        <name>heme b</name>
        <dbReference type="ChEBI" id="CHEBI:60344"/>
        <label>bD</label>
    </ligand>
    <ligandPart>
        <name>Fe</name>
        <dbReference type="ChEBI" id="CHEBI:18248"/>
    </ligandPart>
</feature>
<sequence>MENVIEAFTGVTPQGKKSRTPAKLDVMLTASGVILALFMIGHMLFVSTILLGKDVMYTVTKMFELEFLFEGGIPAVVSVIVFAITVIFIVHAILGARKFPTSYRAYIRIREHSKMMHHKDTSMWMFQWISGLIMMFAGLVHLFIMFTQPQNIGPFASAYRVVENHMWLLYVVLLICVEIHGSVGLYRAAMKWGWFDGENPKQTRANLMKMKKILSYVFMTLGVVTLAAYIKIGLDHNIAPGEKYQPNTNTIEILKD</sequence>
<dbReference type="InterPro" id="IPR000701">
    <property type="entry name" value="SuccDH_FuR_B_TM-su"/>
</dbReference>
<keyword evidence="4 8" id="KW-0479">Metal-binding</keyword>
<keyword evidence="6 8" id="KW-0408">Iron</keyword>
<dbReference type="RefSeq" id="WP_099342997.1">
    <property type="nucleotide sequence ID" value="NZ_CP032098.1"/>
</dbReference>
<evidence type="ECO:0000256" key="7">
    <source>
        <dbReference type="ARBA" id="ARBA00023136"/>
    </source>
</evidence>
<dbReference type="GO" id="GO:0005886">
    <property type="term" value="C:plasma membrane"/>
    <property type="evidence" value="ECO:0007669"/>
    <property type="project" value="UniProtKB-SubCell"/>
</dbReference>
<dbReference type="KEGG" id="amol:AMOL_2529"/>
<feature type="binding site" description="axial binding residue" evidence="9">
    <location>
        <position position="180"/>
    </location>
    <ligand>
        <name>heme b</name>
        <dbReference type="ChEBI" id="CHEBI:60344"/>
        <label>bD</label>
    </ligand>
    <ligandPart>
        <name>Fe</name>
        <dbReference type="ChEBI" id="CHEBI:18248"/>
    </ligandPart>
</feature>
<reference evidence="11 14" key="2">
    <citation type="submission" date="2018-08" db="EMBL/GenBank/DDBJ databases">
        <title>Complete genome of the Arcobacter molluscorum type strain LMG 25693.</title>
        <authorList>
            <person name="Miller W.G."/>
            <person name="Yee E."/>
            <person name="Bono J.L."/>
        </authorList>
    </citation>
    <scope>NUCLEOTIDE SEQUENCE [LARGE SCALE GENOMIC DNA]</scope>
    <source>
        <strain evidence="11 14">CECT 7696</strain>
    </source>
</reference>
<proteinExistence type="predicted"/>
<keyword evidence="8" id="KW-1003">Cell membrane</keyword>
<evidence type="ECO:0000313" key="14">
    <source>
        <dbReference type="Proteomes" id="UP000262712"/>
    </source>
</evidence>
<keyword evidence="2 8" id="KW-0349">Heme</keyword>
<evidence type="ECO:0000256" key="9">
    <source>
        <dbReference type="PIRSR" id="PIRSR000177-1"/>
    </source>
</evidence>
<evidence type="ECO:0000313" key="12">
    <source>
        <dbReference type="EMBL" id="PHO17515.1"/>
    </source>
</evidence>
<evidence type="ECO:0000256" key="5">
    <source>
        <dbReference type="ARBA" id="ARBA00022989"/>
    </source>
</evidence>
<feature type="transmembrane region" description="Helical" evidence="10">
    <location>
        <begin position="167"/>
        <end position="186"/>
    </location>
</feature>
<organism evidence="12 13">
    <name type="scientific">Malaciobacter molluscorum LMG 25693</name>
    <dbReference type="NCBI Taxonomy" id="870501"/>
    <lineage>
        <taxon>Bacteria</taxon>
        <taxon>Pseudomonadati</taxon>
        <taxon>Campylobacterota</taxon>
        <taxon>Epsilonproteobacteria</taxon>
        <taxon>Campylobacterales</taxon>
        <taxon>Arcobacteraceae</taxon>
        <taxon>Malaciobacter</taxon>
    </lineage>
</organism>
<feature type="transmembrane region" description="Helical" evidence="10">
    <location>
        <begin position="71"/>
        <end position="94"/>
    </location>
</feature>
<keyword evidence="11" id="KW-0560">Oxidoreductase</keyword>
<evidence type="ECO:0000313" key="13">
    <source>
        <dbReference type="Proteomes" id="UP000221222"/>
    </source>
</evidence>
<dbReference type="CDD" id="cd00581">
    <property type="entry name" value="QFR_TypeB_TM"/>
    <property type="match status" value="1"/>
</dbReference>
<keyword evidence="13" id="KW-1185">Reference proteome</keyword>
<keyword evidence="7 8" id="KW-0472">Membrane</keyword>
<evidence type="ECO:0000256" key="3">
    <source>
        <dbReference type="ARBA" id="ARBA00022692"/>
    </source>
</evidence>
<evidence type="ECO:0000256" key="1">
    <source>
        <dbReference type="ARBA" id="ARBA00004370"/>
    </source>
</evidence>
<accession>A0A2G1DGA2</accession>
<keyword evidence="8" id="KW-0813">Transport</keyword>
<dbReference type="AlphaFoldDB" id="A0A2G1DGA2"/>
<keyword evidence="5 10" id="KW-1133">Transmembrane helix</keyword>
<evidence type="ECO:0000256" key="8">
    <source>
        <dbReference type="PIRNR" id="PIRNR000177"/>
    </source>
</evidence>
<dbReference type="SUPFAM" id="SSF81343">
    <property type="entry name" value="Fumarate reductase respiratory complex transmembrane subunits"/>
    <property type="match status" value="1"/>
</dbReference>
<dbReference type="GO" id="GO:0046872">
    <property type="term" value="F:metal ion binding"/>
    <property type="evidence" value="ECO:0007669"/>
    <property type="project" value="UniProtKB-UniRule"/>
</dbReference>
<feature type="transmembrane region" description="Helical" evidence="10">
    <location>
        <begin position="213"/>
        <end position="232"/>
    </location>
</feature>
<keyword evidence="8" id="KW-0816">Tricarboxylic acid cycle</keyword>
<dbReference type="Gene3D" id="1.20.1300.10">
    <property type="entry name" value="Fumarate reductase/succinate dehydrogenase, transmembrane subunit"/>
    <property type="match status" value="1"/>
</dbReference>
<dbReference type="GO" id="GO:0006099">
    <property type="term" value="P:tricarboxylic acid cycle"/>
    <property type="evidence" value="ECO:0007669"/>
    <property type="project" value="UniProtKB-UniRule"/>
</dbReference>
<evidence type="ECO:0000256" key="4">
    <source>
        <dbReference type="ARBA" id="ARBA00022723"/>
    </source>
</evidence>
<dbReference type="InterPro" id="IPR004224">
    <property type="entry name" value="Fum_red_B_TM"/>
</dbReference>
<protein>
    <recommendedName>
        <fullName evidence="8">Fumarate reductase cytochrome b subunit</fullName>
    </recommendedName>
</protein>
<dbReference type="EMBL" id="CP032098">
    <property type="protein sequence ID" value="AXX93471.1"/>
    <property type="molecule type" value="Genomic_DNA"/>
</dbReference>
<dbReference type="GO" id="GO:0016491">
    <property type="term" value="F:oxidoreductase activity"/>
    <property type="evidence" value="ECO:0007669"/>
    <property type="project" value="UniProtKB-KW"/>
</dbReference>
<comment type="subcellular location">
    <subcellularLocation>
        <location evidence="8">Cell inner membrane</location>
    </subcellularLocation>
    <subcellularLocation>
        <location evidence="1">Membrane</location>
    </subcellularLocation>
</comment>